<feature type="domain" description="Heme haloperoxidase family profile" evidence="8">
    <location>
        <begin position="83"/>
        <end position="332"/>
    </location>
</feature>
<proteinExistence type="inferred from homology"/>
<gene>
    <name evidence="9" type="ORF">RDB_LOCUS4890</name>
</gene>
<keyword evidence="6" id="KW-0408">Iron</keyword>
<dbReference type="InterPro" id="IPR000028">
    <property type="entry name" value="Chloroperoxidase"/>
</dbReference>
<keyword evidence="5" id="KW-0560">Oxidoreductase</keyword>
<comment type="similarity">
    <text evidence="7">Belongs to the chloroperoxidase family.</text>
</comment>
<keyword evidence="4" id="KW-0479">Metal-binding</keyword>
<dbReference type="Proteomes" id="UP000663840">
    <property type="component" value="Unassembled WGS sequence"/>
</dbReference>
<accession>A0A8H2W6D6</accession>
<keyword evidence="3" id="KW-0349">Heme</keyword>
<evidence type="ECO:0000256" key="5">
    <source>
        <dbReference type="ARBA" id="ARBA00023002"/>
    </source>
</evidence>
<dbReference type="EMBL" id="CAJMWR010000082">
    <property type="protein sequence ID" value="CAE6342919.1"/>
    <property type="molecule type" value="Genomic_DNA"/>
</dbReference>
<dbReference type="Pfam" id="PF01328">
    <property type="entry name" value="Peroxidase_2"/>
    <property type="match status" value="1"/>
</dbReference>
<dbReference type="PANTHER" id="PTHR33577">
    <property type="entry name" value="STERIGMATOCYSTIN BIOSYNTHESIS PEROXIDASE STCC-RELATED"/>
    <property type="match status" value="1"/>
</dbReference>
<evidence type="ECO:0000256" key="4">
    <source>
        <dbReference type="ARBA" id="ARBA00022723"/>
    </source>
</evidence>
<evidence type="ECO:0000256" key="3">
    <source>
        <dbReference type="ARBA" id="ARBA00022617"/>
    </source>
</evidence>
<comment type="caution">
    <text evidence="9">The sequence shown here is derived from an EMBL/GenBank/DDBJ whole genome shotgun (WGS) entry which is preliminary data.</text>
</comment>
<dbReference type="InterPro" id="IPR036851">
    <property type="entry name" value="Chloroperoxidase-like_sf"/>
</dbReference>
<name>A0A8H2W6D6_9AGAM</name>
<sequence length="442" mass="47262">MFPLVPVLSPVLNIILFSMRNLLAGISLALATSVLAFPATGKDVRSETSGCPFAASSTNTKRQSNAASSVNFDPVKQKVDVAGKYKFRPPGATDKRGPCPGLNALSNHGYLPHNGVTTFTKAIEASNEVFGMGTEIATLLSALGVLLDGNPLTFTWSIGGPTGELVLPPLLASPQGLSGSHNKYEGDSSPTRWDAYMNNGDGSTMNLTYFKQLYDRLPEGDPEANFDYSIITANRVERFKTSVSENPNFFYGPFSGVIASAAAHAFVTRLMSNHSIESPQGTLNHEVLKSFFGVSGNSANLTYQQGYERIPTNWYRRPTNYALSDFRNDLLSAALEHPEFLSIGGNTGKVNSFAGVSLNNLTGGVYNSINLLQGNNLFCFAFQAAQQAVPDVLKGGILGDLVSVLNLLTSKITPILSGLGCPQLTKYDKSAFSIYPGSRGTA</sequence>
<reference evidence="9" key="1">
    <citation type="submission" date="2021-01" db="EMBL/GenBank/DDBJ databases">
        <authorList>
            <person name="Kaushik A."/>
        </authorList>
    </citation>
    <scope>NUCLEOTIDE SEQUENCE</scope>
    <source>
        <strain evidence="9">AG1-1A</strain>
    </source>
</reference>
<dbReference type="PROSITE" id="PS51405">
    <property type="entry name" value="HEME_HALOPEROXIDASE"/>
    <property type="match status" value="1"/>
</dbReference>
<dbReference type="PANTHER" id="PTHR33577:SF1">
    <property type="entry name" value="HEME HALOPEROXIDASE FAMILY PROFILE DOMAIN-CONTAINING PROTEIN"/>
    <property type="match status" value="1"/>
</dbReference>
<evidence type="ECO:0000256" key="7">
    <source>
        <dbReference type="ARBA" id="ARBA00025795"/>
    </source>
</evidence>
<evidence type="ECO:0000313" key="9">
    <source>
        <dbReference type="EMBL" id="CAE6342919.1"/>
    </source>
</evidence>
<dbReference type="AlphaFoldDB" id="A0A8H2W6D6"/>
<dbReference type="GO" id="GO:0004601">
    <property type="term" value="F:peroxidase activity"/>
    <property type="evidence" value="ECO:0007669"/>
    <property type="project" value="UniProtKB-KW"/>
</dbReference>
<evidence type="ECO:0000256" key="6">
    <source>
        <dbReference type="ARBA" id="ARBA00023004"/>
    </source>
</evidence>
<organism evidence="9 10">
    <name type="scientific">Rhizoctonia solani</name>
    <dbReference type="NCBI Taxonomy" id="456999"/>
    <lineage>
        <taxon>Eukaryota</taxon>
        <taxon>Fungi</taxon>
        <taxon>Dikarya</taxon>
        <taxon>Basidiomycota</taxon>
        <taxon>Agaricomycotina</taxon>
        <taxon>Agaricomycetes</taxon>
        <taxon>Cantharellales</taxon>
        <taxon>Ceratobasidiaceae</taxon>
        <taxon>Rhizoctonia</taxon>
    </lineage>
</organism>
<evidence type="ECO:0000313" key="10">
    <source>
        <dbReference type="Proteomes" id="UP000663840"/>
    </source>
</evidence>
<comment type="cofactor">
    <cofactor evidence="1">
        <name>heme b</name>
        <dbReference type="ChEBI" id="CHEBI:60344"/>
    </cofactor>
</comment>
<dbReference type="Gene3D" id="1.10.489.10">
    <property type="entry name" value="Chloroperoxidase-like"/>
    <property type="match status" value="1"/>
</dbReference>
<evidence type="ECO:0000256" key="1">
    <source>
        <dbReference type="ARBA" id="ARBA00001970"/>
    </source>
</evidence>
<evidence type="ECO:0000259" key="8">
    <source>
        <dbReference type="PROSITE" id="PS51405"/>
    </source>
</evidence>
<evidence type="ECO:0000256" key="2">
    <source>
        <dbReference type="ARBA" id="ARBA00022559"/>
    </source>
</evidence>
<protein>
    <recommendedName>
        <fullName evidence="8">Heme haloperoxidase family profile domain-containing protein</fullName>
    </recommendedName>
</protein>
<dbReference type="SUPFAM" id="SSF47571">
    <property type="entry name" value="Cloroperoxidase"/>
    <property type="match status" value="1"/>
</dbReference>
<dbReference type="GO" id="GO:0046872">
    <property type="term" value="F:metal ion binding"/>
    <property type="evidence" value="ECO:0007669"/>
    <property type="project" value="UniProtKB-KW"/>
</dbReference>
<keyword evidence="2" id="KW-0575">Peroxidase</keyword>